<dbReference type="RefSeq" id="WP_177714914.1">
    <property type="nucleotide sequence ID" value="NZ_JACRSQ010000026.1"/>
</dbReference>
<feature type="transmembrane region" description="Helical" evidence="1">
    <location>
        <begin position="12"/>
        <end position="33"/>
    </location>
</feature>
<evidence type="ECO:0000256" key="1">
    <source>
        <dbReference type="SAM" id="Phobius"/>
    </source>
</evidence>
<feature type="transmembrane region" description="Helical" evidence="1">
    <location>
        <begin position="127"/>
        <end position="152"/>
    </location>
</feature>
<sequence>MEREQGRWKSRLLDIVIYLSYMLVGGVLGYIVAFRYRPGDGAVLFLGKIVLLVASLYVAVYAQILFHELGHLFWGKISGYRFIFFRFASCTVAREGGHLRIRRLNVPGTSGQCLMSPPDRALENTPFVAYFLGGCFCNLLTGGISLAAYGFLPHRQGSLLSSLFLCMAIVGFLFAFLNGIPLHIGGIANDGMNVRKMSHSADVRQAVFHQTRLAVLLSEGQPLTDFPDSLFQLPSETPDISEENIATLKMMEYSIRFYQKEYTKAGALLGELYRARDSLPMFIQQELSGELLFYYAYLRRDRQRARQLFTDDLEEYLVKQATLEKKRILASYLLFVEKDKEQGEKMLHSAWRAAKYSLYPAAVEAEKEMLAGMGAEIREWTQEDWQY</sequence>
<reference evidence="2" key="1">
    <citation type="submission" date="2020-08" db="EMBL/GenBank/DDBJ databases">
        <title>Genome public.</title>
        <authorList>
            <person name="Liu C."/>
            <person name="Sun Q."/>
        </authorList>
    </citation>
    <scope>NUCLEOTIDE SEQUENCE</scope>
    <source>
        <strain evidence="2">NSJ-32</strain>
    </source>
</reference>
<feature type="transmembrane region" description="Helical" evidence="1">
    <location>
        <begin position="45"/>
        <end position="66"/>
    </location>
</feature>
<evidence type="ECO:0000313" key="2">
    <source>
        <dbReference type="EMBL" id="MBC8544604.1"/>
    </source>
</evidence>
<name>A0A926DWB6_9FIRM</name>
<protein>
    <recommendedName>
        <fullName evidence="4">Peptidase M50 domain-containing protein</fullName>
    </recommendedName>
</protein>
<comment type="caution">
    <text evidence="2">The sequence shown here is derived from an EMBL/GenBank/DDBJ whole genome shotgun (WGS) entry which is preliminary data.</text>
</comment>
<keyword evidence="1" id="KW-0472">Membrane</keyword>
<dbReference type="AlphaFoldDB" id="A0A926DWB6"/>
<feature type="transmembrane region" description="Helical" evidence="1">
    <location>
        <begin position="158"/>
        <end position="177"/>
    </location>
</feature>
<evidence type="ECO:0000313" key="3">
    <source>
        <dbReference type="Proteomes" id="UP000657006"/>
    </source>
</evidence>
<evidence type="ECO:0008006" key="4">
    <source>
        <dbReference type="Google" id="ProtNLM"/>
    </source>
</evidence>
<proteinExistence type="predicted"/>
<accession>A0A926DWB6</accession>
<organism evidence="2 3">
    <name type="scientific">Bianquea renquensis</name>
    <dbReference type="NCBI Taxonomy" id="2763661"/>
    <lineage>
        <taxon>Bacteria</taxon>
        <taxon>Bacillati</taxon>
        <taxon>Bacillota</taxon>
        <taxon>Clostridia</taxon>
        <taxon>Eubacteriales</taxon>
        <taxon>Bianqueaceae</taxon>
        <taxon>Bianquea</taxon>
    </lineage>
</organism>
<dbReference type="EMBL" id="JACRSQ010000026">
    <property type="protein sequence ID" value="MBC8544604.1"/>
    <property type="molecule type" value="Genomic_DNA"/>
</dbReference>
<gene>
    <name evidence="2" type="ORF">H8730_13735</name>
</gene>
<keyword evidence="1" id="KW-0812">Transmembrane</keyword>
<keyword evidence="1" id="KW-1133">Transmembrane helix</keyword>
<dbReference type="Proteomes" id="UP000657006">
    <property type="component" value="Unassembled WGS sequence"/>
</dbReference>
<keyword evidence="3" id="KW-1185">Reference proteome</keyword>